<evidence type="ECO:0008006" key="3">
    <source>
        <dbReference type="Google" id="ProtNLM"/>
    </source>
</evidence>
<keyword evidence="2" id="KW-1185">Reference proteome</keyword>
<dbReference type="RefSeq" id="WP_011023304.1">
    <property type="nucleotide sequence ID" value="NC_003552.1"/>
</dbReference>
<dbReference type="HOGENOM" id="CLU_014823_3_0_2"/>
<dbReference type="InterPro" id="IPR005322">
    <property type="entry name" value="Peptidase_C69"/>
</dbReference>
<dbReference type="GeneID" id="1475270"/>
<dbReference type="Pfam" id="PF03577">
    <property type="entry name" value="Peptidase_C69"/>
    <property type="match status" value="1"/>
</dbReference>
<organism evidence="1 2">
    <name type="scientific">Methanosarcina acetivorans (strain ATCC 35395 / DSM 2834 / JCM 12185 / C2A)</name>
    <dbReference type="NCBI Taxonomy" id="188937"/>
    <lineage>
        <taxon>Archaea</taxon>
        <taxon>Methanobacteriati</taxon>
        <taxon>Methanobacteriota</taxon>
        <taxon>Stenosarchaea group</taxon>
        <taxon>Methanomicrobia</taxon>
        <taxon>Methanosarcinales</taxon>
        <taxon>Methanosarcinaceae</taxon>
        <taxon>Methanosarcina</taxon>
    </lineage>
</organism>
<dbReference type="InParanoid" id="Q8TKM6"/>
<dbReference type="PANTHER" id="PTHR12994:SF17">
    <property type="entry name" value="LD30995P"/>
    <property type="match status" value="1"/>
</dbReference>
<name>Q8TKM6_METAC</name>
<reference evidence="1 2" key="1">
    <citation type="journal article" date="2002" name="Genome Res.">
        <title>The genome of Methanosarcina acetivorans reveals extensive metabolic and physiological diversity.</title>
        <authorList>
            <person name="Galagan J.E."/>
            <person name="Nusbaum C."/>
            <person name="Roy A."/>
            <person name="Endrizzi M.G."/>
            <person name="Macdonald P."/>
            <person name="FitzHugh W."/>
            <person name="Calvo S."/>
            <person name="Engels R."/>
            <person name="Smirnov S."/>
            <person name="Atnoor D."/>
            <person name="Brown A."/>
            <person name="Allen N."/>
            <person name="Naylor J."/>
            <person name="Stange-Thomann N."/>
            <person name="DeArellano K."/>
            <person name="Johnson R."/>
            <person name="Linton L."/>
            <person name="McEwan P."/>
            <person name="McKernan K."/>
            <person name="Talamas J."/>
            <person name="Tirrell A."/>
            <person name="Ye W."/>
            <person name="Zimmer A."/>
            <person name="Barber R.D."/>
            <person name="Cann I."/>
            <person name="Graham D.E."/>
            <person name="Grahame D.A."/>
            <person name="Guss A."/>
            <person name="Hedderich R."/>
            <person name="Ingram-Smith C."/>
            <person name="Kuettner C.H."/>
            <person name="Krzycki J.A."/>
            <person name="Leigh J.A."/>
            <person name="Li W."/>
            <person name="Liu J."/>
            <person name="Mukhopadhyay B."/>
            <person name="Reeve J.N."/>
            <person name="Smith K."/>
            <person name="Springer T.A."/>
            <person name="Umayam L.A."/>
            <person name="White O."/>
            <person name="White R.H."/>
            <person name="de Macario E.C."/>
            <person name="Ferry J.G."/>
            <person name="Jarrell K.F."/>
            <person name="Jing H."/>
            <person name="Macario A.J.L."/>
            <person name="Paulsen I."/>
            <person name="Pritchett M."/>
            <person name="Sowers K.R."/>
            <person name="Swanson R.V."/>
            <person name="Zinder S.H."/>
            <person name="Lander E."/>
            <person name="Metcalf W.W."/>
            <person name="Birren B."/>
        </authorList>
    </citation>
    <scope>NUCLEOTIDE SEQUENCE [LARGE SCALE GENOMIC DNA]</scope>
    <source>
        <strain evidence="2">ATCC 35395 / DSM 2834 / JCM 12185 / C2A</strain>
    </source>
</reference>
<dbReference type="GO" id="GO:0006508">
    <property type="term" value="P:proteolysis"/>
    <property type="evidence" value="ECO:0007669"/>
    <property type="project" value="InterPro"/>
</dbReference>
<dbReference type="GO" id="GO:0016805">
    <property type="term" value="F:dipeptidase activity"/>
    <property type="evidence" value="ECO:0007669"/>
    <property type="project" value="InterPro"/>
</dbReference>
<dbReference type="GO" id="GO:0070004">
    <property type="term" value="F:cysteine-type exopeptidase activity"/>
    <property type="evidence" value="ECO:0007669"/>
    <property type="project" value="InterPro"/>
</dbReference>
<protein>
    <recommendedName>
        <fullName evidence="3">Dipeptidase</fullName>
    </recommendedName>
</protein>
<dbReference type="KEGG" id="mac:MA_3377"/>
<dbReference type="OrthoDB" id="31005at2157"/>
<dbReference type="AlphaFoldDB" id="Q8TKM6"/>
<gene>
    <name evidence="1" type="ordered locus">MA_3377</name>
</gene>
<dbReference type="PANTHER" id="PTHR12994">
    <property type="entry name" value="SECERNIN"/>
    <property type="match status" value="1"/>
</dbReference>
<dbReference type="Proteomes" id="UP000002487">
    <property type="component" value="Chromosome"/>
</dbReference>
<sequence>MCTTLIITRGASKDGSMIVAHSDDDELGDQRIIYVPAQDHEQGAMRQVFEEHYRYPRLVTYERGPNYEPATHHVSQSPNPVPDLTGPIGYIPQVRHTYAYFDGNYGIMNEHNLMMGECTNGAKYQPAHVSAEEAEKNSKHIRLFYSQELSRVALERCNKAREAVELMGKLLDKYGYYSTGETLLVADEDEAWVFEMCALPDEQYHSAWVAQQVPDGEVFVAANEFRIRQIEDNRRDIICSELLKPGLKNLGWWNPEDGPLDWLSSVSNGEYNHPYYSLRRVWRVLDRVNPDLALSPWVTRGFKDVKDGSYAIDYPFSIKPKCPLTLQDVFALYRDHYEGTQFDLTRGVAAGPYGDPNRFVGPYDGNQNNVTENEHMYGAWERPISIFYQGYTYVNQLRPKTPEIPEASKGLCWFGPDVSYTTCFVPFAAQALELPERYQSGDPQVFDPKTAWWAFDFVSNWARLNYQRMTRVDILPLQQKIETEEVQKTILQWDECCRGKSDLEARDLLTRLGKENANEVVKQWHKLGHALIAKYSDGYCNLPENQEPQNIGYSSKWLALTNYKDGPTSYEMKP</sequence>
<dbReference type="EMBL" id="AE010299">
    <property type="protein sequence ID" value="AAM06746.1"/>
    <property type="molecule type" value="Genomic_DNA"/>
</dbReference>
<dbReference type="EnsemblBacteria" id="AAM06746">
    <property type="protein sequence ID" value="AAM06746"/>
    <property type="gene ID" value="MA_3377"/>
</dbReference>
<accession>Q8TKM6</accession>
<evidence type="ECO:0000313" key="2">
    <source>
        <dbReference type="Proteomes" id="UP000002487"/>
    </source>
</evidence>
<dbReference type="PhylomeDB" id="Q8TKM6"/>
<evidence type="ECO:0000313" key="1">
    <source>
        <dbReference type="EMBL" id="AAM06746.1"/>
    </source>
</evidence>
<dbReference type="Gene3D" id="3.60.60.10">
    <property type="entry name" value="Penicillin V Acylase, Chain A"/>
    <property type="match status" value="1"/>
</dbReference>
<proteinExistence type="predicted"/>
<dbReference type="STRING" id="188937.MA_3377"/>